<dbReference type="InterPro" id="IPR013815">
    <property type="entry name" value="ATP_grasp_subdomain_1"/>
</dbReference>
<dbReference type="Pfam" id="PF18603">
    <property type="entry name" value="LAL_C2"/>
    <property type="match status" value="1"/>
</dbReference>
<dbReference type="InterPro" id="IPR011761">
    <property type="entry name" value="ATP-grasp"/>
</dbReference>
<evidence type="ECO:0000256" key="4">
    <source>
        <dbReference type="ARBA" id="ARBA00022840"/>
    </source>
</evidence>
<keyword evidence="1" id="KW-0436">Ligase</keyword>
<feature type="domain" description="ATP-grasp" evidence="6">
    <location>
        <begin position="111"/>
        <end position="307"/>
    </location>
</feature>
<dbReference type="RefSeq" id="WP_236255830.1">
    <property type="nucleotide sequence ID" value="NZ_BNEK01000002.1"/>
</dbReference>
<sequence length="403" mass="43361">MRKRVLLVNGGKPEPIRILEQDPEVELLALTDHEYRYMIGAGTETVAIEDTRDLEAARKAVLRLAAGRDIDYVVAPGERGQLVAAYLRSYFGVPGTGLEVATAFTNKDAMKKALRAAGLPVADSRLITGLDRLADAGEEIGWPVVVKPVVGSGTALTFLIRSAAEAAGFLRTSDAAELGACGQALLVEKFVRMTKEYHCDGIVSGGEVAFALPSCYFDPLLGNLDRISGSYTLPEDDPDQEEILRLNARAVRALGLEDGATHLELFRTGTGFVIGEIACRPAGGGVPEAVLRHCGVDLWAEMVRVCTGGRADIRPLRTDKVTLNVMIPPEEGRVVEMTPAERFLEIPGVTRAEIRARPGDVLESPKRSTVMAALLFVELPGIDVMEDRLAQIAGAHKLVTEPV</sequence>
<dbReference type="SUPFAM" id="SSF56059">
    <property type="entry name" value="Glutathione synthetase ATP-binding domain-like"/>
    <property type="match status" value="1"/>
</dbReference>
<keyword evidence="4 5" id="KW-0067">ATP-binding</keyword>
<evidence type="ECO:0000259" key="6">
    <source>
        <dbReference type="PROSITE" id="PS50975"/>
    </source>
</evidence>
<evidence type="ECO:0000256" key="2">
    <source>
        <dbReference type="ARBA" id="ARBA00022741"/>
    </source>
</evidence>
<dbReference type="InterPro" id="IPR052032">
    <property type="entry name" value="ATP-dep_AA_Ligase"/>
</dbReference>
<organism evidence="7 8">
    <name type="scientific">Streptomyces hygroscopicus</name>
    <dbReference type="NCBI Taxonomy" id="1912"/>
    <lineage>
        <taxon>Bacteria</taxon>
        <taxon>Bacillati</taxon>
        <taxon>Actinomycetota</taxon>
        <taxon>Actinomycetes</taxon>
        <taxon>Kitasatosporales</taxon>
        <taxon>Streptomycetaceae</taxon>
        <taxon>Streptomyces</taxon>
        <taxon>Streptomyces violaceusniger group</taxon>
    </lineage>
</organism>
<dbReference type="EMBL" id="BNEK01000002">
    <property type="protein sequence ID" value="GHJ26096.1"/>
    <property type="molecule type" value="Genomic_DNA"/>
</dbReference>
<dbReference type="PANTHER" id="PTHR43585:SF2">
    <property type="entry name" value="ATP-GRASP ENZYME FSQD"/>
    <property type="match status" value="1"/>
</dbReference>
<dbReference type="Gene3D" id="3.30.470.20">
    <property type="entry name" value="ATP-grasp fold, B domain"/>
    <property type="match status" value="1"/>
</dbReference>
<evidence type="ECO:0000313" key="8">
    <source>
        <dbReference type="Proteomes" id="UP001054854"/>
    </source>
</evidence>
<comment type="caution">
    <text evidence="7">The sequence shown here is derived from an EMBL/GenBank/DDBJ whole genome shotgun (WGS) entry which is preliminary data.</text>
</comment>
<dbReference type="PANTHER" id="PTHR43585">
    <property type="entry name" value="FUMIPYRROLE BIOSYNTHESIS PROTEIN C"/>
    <property type="match status" value="1"/>
</dbReference>
<accession>A0ABQ3TRZ7</accession>
<gene>
    <name evidence="7" type="ORF">TPA0910_05290</name>
</gene>
<evidence type="ECO:0000256" key="3">
    <source>
        <dbReference type="ARBA" id="ARBA00022755"/>
    </source>
</evidence>
<keyword evidence="2 5" id="KW-0547">Nucleotide-binding</keyword>
<evidence type="ECO:0000256" key="1">
    <source>
        <dbReference type="ARBA" id="ARBA00022598"/>
    </source>
</evidence>
<evidence type="ECO:0000313" key="7">
    <source>
        <dbReference type="EMBL" id="GHJ26096.1"/>
    </source>
</evidence>
<proteinExistence type="predicted"/>
<dbReference type="Gene3D" id="3.40.50.20">
    <property type="match status" value="1"/>
</dbReference>
<name>A0ABQ3TRZ7_STRHY</name>
<dbReference type="Proteomes" id="UP001054854">
    <property type="component" value="Unassembled WGS sequence"/>
</dbReference>
<keyword evidence="8" id="KW-1185">Reference proteome</keyword>
<dbReference type="InterPro" id="IPR003135">
    <property type="entry name" value="ATP-grasp_carboxylate-amine"/>
</dbReference>
<evidence type="ECO:0000256" key="5">
    <source>
        <dbReference type="PROSITE-ProRule" id="PRU00409"/>
    </source>
</evidence>
<dbReference type="PROSITE" id="PS50975">
    <property type="entry name" value="ATP_GRASP"/>
    <property type="match status" value="1"/>
</dbReference>
<dbReference type="InterPro" id="IPR040570">
    <property type="entry name" value="LAL_C2"/>
</dbReference>
<dbReference type="Gene3D" id="3.30.1490.20">
    <property type="entry name" value="ATP-grasp fold, A domain"/>
    <property type="match status" value="1"/>
</dbReference>
<dbReference type="Pfam" id="PF02222">
    <property type="entry name" value="ATP-grasp"/>
    <property type="match status" value="1"/>
</dbReference>
<reference evidence="7" key="1">
    <citation type="submission" date="2024-05" db="EMBL/GenBank/DDBJ databases">
        <title>Whole genome shotgun sequence of Streptomyces hygroscopicus NBRC 113678.</title>
        <authorList>
            <person name="Komaki H."/>
            <person name="Tamura T."/>
        </authorList>
    </citation>
    <scope>NUCLEOTIDE SEQUENCE</scope>
    <source>
        <strain evidence="7">N11-34</strain>
    </source>
</reference>
<keyword evidence="3" id="KW-0658">Purine biosynthesis</keyword>
<protein>
    <recommendedName>
        <fullName evidence="6">ATP-grasp domain-containing protein</fullName>
    </recommendedName>
</protein>